<accession>A0A2A4WY92</accession>
<keyword evidence="7 9" id="KW-0472">Membrane</keyword>
<keyword evidence="6 9" id="KW-1133">Transmembrane helix</keyword>
<evidence type="ECO:0000256" key="8">
    <source>
        <dbReference type="RuleBase" id="RU003755"/>
    </source>
</evidence>
<keyword evidence="2 8" id="KW-0813">Transport</keyword>
<feature type="transmembrane region" description="Helical" evidence="9">
    <location>
        <begin position="379"/>
        <end position="400"/>
    </location>
</feature>
<dbReference type="CDD" id="cd17346">
    <property type="entry name" value="MFS_DtpA_like"/>
    <property type="match status" value="1"/>
</dbReference>
<evidence type="ECO:0000256" key="2">
    <source>
        <dbReference type="ARBA" id="ARBA00022448"/>
    </source>
</evidence>
<dbReference type="PANTHER" id="PTHR23517">
    <property type="entry name" value="RESISTANCE PROTEIN MDTM, PUTATIVE-RELATED-RELATED"/>
    <property type="match status" value="1"/>
</dbReference>
<organism evidence="10 11">
    <name type="scientific">SAR86 cluster bacterium</name>
    <dbReference type="NCBI Taxonomy" id="2030880"/>
    <lineage>
        <taxon>Bacteria</taxon>
        <taxon>Pseudomonadati</taxon>
        <taxon>Pseudomonadota</taxon>
        <taxon>Gammaproteobacteria</taxon>
        <taxon>SAR86 cluster</taxon>
    </lineage>
</organism>
<dbReference type="SUPFAM" id="SSF103473">
    <property type="entry name" value="MFS general substrate transporter"/>
    <property type="match status" value="1"/>
</dbReference>
<evidence type="ECO:0000256" key="5">
    <source>
        <dbReference type="ARBA" id="ARBA00022856"/>
    </source>
</evidence>
<evidence type="ECO:0000256" key="4">
    <source>
        <dbReference type="ARBA" id="ARBA00022692"/>
    </source>
</evidence>
<feature type="transmembrane region" description="Helical" evidence="9">
    <location>
        <begin position="244"/>
        <end position="261"/>
    </location>
</feature>
<keyword evidence="4 8" id="KW-0812">Transmembrane</keyword>
<dbReference type="InterPro" id="IPR036259">
    <property type="entry name" value="MFS_trans_sf"/>
</dbReference>
<feature type="transmembrane region" description="Helical" evidence="9">
    <location>
        <begin position="347"/>
        <end position="367"/>
    </location>
</feature>
<evidence type="ECO:0000313" key="11">
    <source>
        <dbReference type="Proteomes" id="UP000218767"/>
    </source>
</evidence>
<evidence type="ECO:0000256" key="7">
    <source>
        <dbReference type="ARBA" id="ARBA00023136"/>
    </source>
</evidence>
<name>A0A2A4WY92_9GAMM</name>
<feature type="transmembrane region" description="Helical" evidence="9">
    <location>
        <begin position="125"/>
        <end position="145"/>
    </location>
</feature>
<feature type="transmembrane region" description="Helical" evidence="9">
    <location>
        <begin position="267"/>
        <end position="287"/>
    </location>
</feature>
<feature type="transmembrane region" description="Helical" evidence="9">
    <location>
        <begin position="166"/>
        <end position="190"/>
    </location>
</feature>
<dbReference type="InterPro" id="IPR050171">
    <property type="entry name" value="MFS_Transporters"/>
</dbReference>
<feature type="transmembrane region" description="Helical" evidence="9">
    <location>
        <begin position="86"/>
        <end position="105"/>
    </location>
</feature>
<keyword evidence="3" id="KW-1003">Cell membrane</keyword>
<sequence length="519" mass="56605">MTDSFRAGVAQKEFLGHPRGLVICFLTEMWERFSYYGMRALLIFYLTQHFLFSDQSASSIYAAYISLVYITPVIGGVVADRYLGPVKAVILGSILLVAGHLGMAIEGSQAIETTVAGETLIERDPFYLQVFYFSLGLIIMGVGFLKANISTLVGSMYEREDPRRDGAFTLFYMGINAGSFLGAIICGLLLQYKGFSWGFGAAGIGMLFGLVVFIKGHHLFGAAGRPKDPVALQQKILPGLSRESIIYILAFVGVLVCWQLMQTPPLVGGLVGATLVIMTLTVVVYAFTKCEPIDRNRMLVCLFLMSYQIIFWSLWEQTGSSLNLMADRNVDRIVFGLELPAAMFQSVNAFFIITLAPVFNIAWLYLNRRGWEPSTPTKFALALMQLGLGFLFLVYGASLATDPTQIALIWLILLYLLHTTAELCISPVGLSMTTKLSVPSVVGMMMGCWFLAMAGGNYISGAIAAMTGSDTVGGEVVDPAAALANYMDVYYTAGIYSIGIGVLALLISPVLKHFMHGIK</sequence>
<dbReference type="Gene3D" id="1.20.1250.20">
    <property type="entry name" value="MFS general substrate transporter like domains"/>
    <property type="match status" value="1"/>
</dbReference>
<dbReference type="GO" id="GO:0006857">
    <property type="term" value="P:oligopeptide transport"/>
    <property type="evidence" value="ECO:0007669"/>
    <property type="project" value="InterPro"/>
</dbReference>
<dbReference type="PROSITE" id="PS01023">
    <property type="entry name" value="PTR2_2"/>
    <property type="match status" value="1"/>
</dbReference>
<comment type="caution">
    <text evidence="10">The sequence shown here is derived from an EMBL/GenBank/DDBJ whole genome shotgun (WGS) entry which is preliminary data.</text>
</comment>
<dbReference type="PANTHER" id="PTHR23517:SF15">
    <property type="entry name" value="PROTON-DEPENDENT OLIGOPEPTIDE FAMILY TRANSPORT PROTEIN"/>
    <property type="match status" value="1"/>
</dbReference>
<feature type="transmembrane region" description="Helical" evidence="9">
    <location>
        <begin position="442"/>
        <end position="469"/>
    </location>
</feature>
<feature type="transmembrane region" description="Helical" evidence="9">
    <location>
        <begin position="58"/>
        <end position="79"/>
    </location>
</feature>
<dbReference type="GO" id="GO:0005886">
    <property type="term" value="C:plasma membrane"/>
    <property type="evidence" value="ECO:0007669"/>
    <property type="project" value="UniProtKB-SubCell"/>
</dbReference>
<evidence type="ECO:0000256" key="1">
    <source>
        <dbReference type="ARBA" id="ARBA00004651"/>
    </source>
</evidence>
<dbReference type="GO" id="GO:1904680">
    <property type="term" value="F:peptide transmembrane transporter activity"/>
    <property type="evidence" value="ECO:0007669"/>
    <property type="project" value="InterPro"/>
</dbReference>
<dbReference type="Proteomes" id="UP000218767">
    <property type="component" value="Unassembled WGS sequence"/>
</dbReference>
<comment type="subcellular location">
    <subcellularLocation>
        <location evidence="1">Cell membrane</location>
        <topology evidence="1">Multi-pass membrane protein</topology>
    </subcellularLocation>
    <subcellularLocation>
        <location evidence="8">Membrane</location>
        <topology evidence="8">Multi-pass membrane protein</topology>
    </subcellularLocation>
</comment>
<keyword evidence="5" id="KW-0653">Protein transport</keyword>
<dbReference type="EMBL" id="NVUL01000093">
    <property type="protein sequence ID" value="PCI74787.1"/>
    <property type="molecule type" value="Genomic_DNA"/>
</dbReference>
<feature type="transmembrane region" description="Helical" evidence="9">
    <location>
        <begin position="33"/>
        <end position="52"/>
    </location>
</feature>
<proteinExistence type="inferred from homology"/>
<feature type="transmembrane region" description="Helical" evidence="9">
    <location>
        <begin position="406"/>
        <end position="430"/>
    </location>
</feature>
<dbReference type="NCBIfam" id="TIGR00924">
    <property type="entry name" value="yjdL_sub1_fam"/>
    <property type="match status" value="1"/>
</dbReference>
<evidence type="ECO:0000256" key="6">
    <source>
        <dbReference type="ARBA" id="ARBA00022989"/>
    </source>
</evidence>
<dbReference type="PROSITE" id="PS01022">
    <property type="entry name" value="PTR2_1"/>
    <property type="match status" value="1"/>
</dbReference>
<comment type="similarity">
    <text evidence="8">Belongs to the major facilitator superfamily. Proton-dependent oligopeptide transporter (POT/PTR) (TC 2.A.17) family.</text>
</comment>
<feature type="transmembrane region" description="Helical" evidence="9">
    <location>
        <begin position="299"/>
        <end position="315"/>
    </location>
</feature>
<protein>
    <submittedName>
        <fullName evidence="10">MFS transporter</fullName>
    </submittedName>
</protein>
<evidence type="ECO:0000313" key="10">
    <source>
        <dbReference type="EMBL" id="PCI74787.1"/>
    </source>
</evidence>
<feature type="transmembrane region" description="Helical" evidence="9">
    <location>
        <begin position="196"/>
        <end position="214"/>
    </location>
</feature>
<dbReference type="InterPro" id="IPR018456">
    <property type="entry name" value="PTR2_symporter_CS"/>
</dbReference>
<reference evidence="11" key="1">
    <citation type="submission" date="2017-08" db="EMBL/GenBank/DDBJ databases">
        <title>A dynamic microbial community with high functional redundancy inhabits the cold, oxic subseafloor aquifer.</title>
        <authorList>
            <person name="Tully B.J."/>
            <person name="Wheat C.G."/>
            <person name="Glazer B.T."/>
            <person name="Huber J.A."/>
        </authorList>
    </citation>
    <scope>NUCLEOTIDE SEQUENCE [LARGE SCALE GENOMIC DNA]</scope>
</reference>
<feature type="transmembrane region" description="Helical" evidence="9">
    <location>
        <begin position="489"/>
        <end position="511"/>
    </location>
</feature>
<gene>
    <name evidence="10" type="ORF">COB20_14520</name>
</gene>
<dbReference type="AlphaFoldDB" id="A0A2A4WY92"/>
<dbReference type="Pfam" id="PF00854">
    <property type="entry name" value="PTR2"/>
    <property type="match status" value="1"/>
</dbReference>
<evidence type="ECO:0000256" key="3">
    <source>
        <dbReference type="ARBA" id="ARBA00022475"/>
    </source>
</evidence>
<dbReference type="InterPro" id="IPR005279">
    <property type="entry name" value="Dipep/tripep_permease"/>
</dbReference>
<keyword evidence="5" id="KW-0571">Peptide transport</keyword>
<evidence type="ECO:0000256" key="9">
    <source>
        <dbReference type="SAM" id="Phobius"/>
    </source>
</evidence>
<dbReference type="InterPro" id="IPR000109">
    <property type="entry name" value="POT_fam"/>
</dbReference>